<sequence length="330" mass="35356">MKFENSLRCFLAAALTLFFAVSCSPTKPEELSRATEPEAAGPYSVVCTVGMITDVVRNVAGDLASVEGIIGEGVDPHLYKPTRGDVVQLNQADVVFYNGLMLEGKMADVLVRVAGSGKPVRAVTEVILENGSYLMNKDDGSGHTDPHVWMDVRGWMQAVPVVTATLSVYDPEHTEQYKANADAYLAQLKALDAYAKSSLSTIPESQRVLITAHDAFNYMGRAYGIQVRGIQGISTESEAGVRDLEELVDFIVEMNIPAVFVESSVADKNVRALVEGAKARGHAVIIGGELFSDAMGEPGTYEGTYIGMIDHNVTTITNALGGTAKGFKGE</sequence>
<keyword evidence="4" id="KW-0479">Metal-binding</keyword>
<dbReference type="GO" id="GO:0007155">
    <property type="term" value="P:cell adhesion"/>
    <property type="evidence" value="ECO:0007669"/>
    <property type="project" value="InterPro"/>
</dbReference>
<dbReference type="GO" id="GO:0046872">
    <property type="term" value="F:metal ion binding"/>
    <property type="evidence" value="ECO:0007669"/>
    <property type="project" value="UniProtKB-KW"/>
</dbReference>
<dbReference type="InterPro" id="IPR050492">
    <property type="entry name" value="Bact_metal-bind_prot9"/>
</dbReference>
<feature type="chain" id="PRO_5003070919" evidence="7">
    <location>
        <begin position="21"/>
        <end position="330"/>
    </location>
</feature>
<dbReference type="eggNOG" id="COG0803">
    <property type="taxonomic scope" value="Bacteria"/>
</dbReference>
<evidence type="ECO:0000256" key="4">
    <source>
        <dbReference type="ARBA" id="ARBA00022723"/>
    </source>
</evidence>
<name>D5EQE8_CORAD</name>
<keyword evidence="9" id="KW-1185">Reference proteome</keyword>
<dbReference type="Proteomes" id="UP000000925">
    <property type="component" value="Chromosome"/>
</dbReference>
<evidence type="ECO:0000256" key="1">
    <source>
        <dbReference type="ARBA" id="ARBA00004196"/>
    </source>
</evidence>
<dbReference type="PRINTS" id="PR00691">
    <property type="entry name" value="ADHESINB"/>
</dbReference>
<dbReference type="SUPFAM" id="SSF53807">
    <property type="entry name" value="Helical backbone' metal receptor"/>
    <property type="match status" value="1"/>
</dbReference>
<reference evidence="8 9" key="1">
    <citation type="journal article" date="2010" name="Stand. Genomic Sci.">
        <title>Complete genome sequence of Coraliomargarita akajimensis type strain (04OKA010-24).</title>
        <authorList>
            <person name="Mavromatis K."/>
            <person name="Abt B."/>
            <person name="Brambilla E."/>
            <person name="Lapidus A."/>
            <person name="Copeland A."/>
            <person name="Deshpande S."/>
            <person name="Nolan M."/>
            <person name="Lucas S."/>
            <person name="Tice H."/>
            <person name="Cheng J.F."/>
            <person name="Han C."/>
            <person name="Detter J.C."/>
            <person name="Woyke T."/>
            <person name="Goodwin L."/>
            <person name="Pitluck S."/>
            <person name="Held B."/>
            <person name="Brettin T."/>
            <person name="Tapia R."/>
            <person name="Ivanova N."/>
            <person name="Mikhailova N."/>
            <person name="Pati A."/>
            <person name="Liolios K."/>
            <person name="Chen A."/>
            <person name="Palaniappan K."/>
            <person name="Land M."/>
            <person name="Hauser L."/>
            <person name="Chang Y.J."/>
            <person name="Jeffries C.D."/>
            <person name="Rohde M."/>
            <person name="Goker M."/>
            <person name="Bristow J."/>
            <person name="Eisen J.A."/>
            <person name="Markowitz V."/>
            <person name="Hugenholtz P."/>
            <person name="Klenk H.P."/>
            <person name="Kyrpides N.C."/>
        </authorList>
    </citation>
    <scope>NUCLEOTIDE SEQUENCE [LARGE SCALE GENOMIC DNA]</scope>
    <source>
        <strain evidence="9">DSM 45221 / IAM 15411 / JCM 23193 / KCTC 12865</strain>
    </source>
</reference>
<dbReference type="KEGG" id="caa:Caka_2747"/>
<comment type="subcellular location">
    <subcellularLocation>
        <location evidence="1">Cell envelope</location>
    </subcellularLocation>
</comment>
<feature type="signal peptide" evidence="7">
    <location>
        <begin position="1"/>
        <end position="20"/>
    </location>
</feature>
<keyword evidence="3 6" id="KW-0813">Transport</keyword>
<dbReference type="PANTHER" id="PTHR42953:SF1">
    <property type="entry name" value="METAL-BINDING PROTEIN HI_0362-RELATED"/>
    <property type="match status" value="1"/>
</dbReference>
<accession>D5EQE8</accession>
<dbReference type="PRINTS" id="PR00690">
    <property type="entry name" value="ADHESNFAMILY"/>
</dbReference>
<evidence type="ECO:0000256" key="2">
    <source>
        <dbReference type="ARBA" id="ARBA00011028"/>
    </source>
</evidence>
<dbReference type="OrthoDB" id="9793396at2"/>
<dbReference type="PANTHER" id="PTHR42953">
    <property type="entry name" value="HIGH-AFFINITY ZINC UPTAKE SYSTEM PROTEIN ZNUA-RELATED"/>
    <property type="match status" value="1"/>
</dbReference>
<dbReference type="InterPro" id="IPR006128">
    <property type="entry name" value="Lipoprotein_PsaA-like"/>
</dbReference>
<dbReference type="Pfam" id="PF01297">
    <property type="entry name" value="ZnuA"/>
    <property type="match status" value="1"/>
</dbReference>
<dbReference type="InterPro" id="IPR006127">
    <property type="entry name" value="ZnuA-like"/>
</dbReference>
<gene>
    <name evidence="8" type="ordered locus">Caka_2747</name>
</gene>
<dbReference type="STRING" id="583355.Caka_2747"/>
<evidence type="ECO:0000313" key="9">
    <source>
        <dbReference type="Proteomes" id="UP000000925"/>
    </source>
</evidence>
<evidence type="ECO:0000256" key="3">
    <source>
        <dbReference type="ARBA" id="ARBA00022448"/>
    </source>
</evidence>
<proteinExistence type="inferred from homology"/>
<evidence type="ECO:0000256" key="5">
    <source>
        <dbReference type="ARBA" id="ARBA00022729"/>
    </source>
</evidence>
<evidence type="ECO:0000256" key="6">
    <source>
        <dbReference type="RuleBase" id="RU003512"/>
    </source>
</evidence>
<dbReference type="GO" id="GO:0030313">
    <property type="term" value="C:cell envelope"/>
    <property type="evidence" value="ECO:0007669"/>
    <property type="project" value="UniProtKB-SubCell"/>
</dbReference>
<evidence type="ECO:0000256" key="7">
    <source>
        <dbReference type="SAM" id="SignalP"/>
    </source>
</evidence>
<dbReference type="Gene3D" id="3.40.50.1980">
    <property type="entry name" value="Nitrogenase molybdenum iron protein domain"/>
    <property type="match status" value="2"/>
</dbReference>
<organism evidence="8 9">
    <name type="scientific">Coraliomargarita akajimensis (strain DSM 45221 / IAM 15411 / JCM 23193 / KCTC 12865 / 04OKA010-24)</name>
    <dbReference type="NCBI Taxonomy" id="583355"/>
    <lineage>
        <taxon>Bacteria</taxon>
        <taxon>Pseudomonadati</taxon>
        <taxon>Verrucomicrobiota</taxon>
        <taxon>Opitutia</taxon>
        <taxon>Puniceicoccales</taxon>
        <taxon>Coraliomargaritaceae</taxon>
        <taxon>Coraliomargarita</taxon>
    </lineage>
</organism>
<dbReference type="AlphaFoldDB" id="D5EQE8"/>
<dbReference type="PROSITE" id="PS51257">
    <property type="entry name" value="PROKAR_LIPOPROTEIN"/>
    <property type="match status" value="1"/>
</dbReference>
<dbReference type="RefSeq" id="WP_013044484.1">
    <property type="nucleotide sequence ID" value="NC_014008.1"/>
</dbReference>
<comment type="similarity">
    <text evidence="2 6">Belongs to the bacterial solute-binding protein 9 family.</text>
</comment>
<protein>
    <submittedName>
        <fullName evidence="8">Periplasmic solute binding protein</fullName>
    </submittedName>
</protein>
<dbReference type="EMBL" id="CP001998">
    <property type="protein sequence ID" value="ADE55762.1"/>
    <property type="molecule type" value="Genomic_DNA"/>
</dbReference>
<dbReference type="InterPro" id="IPR006129">
    <property type="entry name" value="AdhesinB"/>
</dbReference>
<dbReference type="GO" id="GO:0030001">
    <property type="term" value="P:metal ion transport"/>
    <property type="evidence" value="ECO:0007669"/>
    <property type="project" value="InterPro"/>
</dbReference>
<evidence type="ECO:0000313" key="8">
    <source>
        <dbReference type="EMBL" id="ADE55762.1"/>
    </source>
</evidence>
<keyword evidence="5 7" id="KW-0732">Signal</keyword>
<dbReference type="HOGENOM" id="CLU_016838_1_1_0"/>